<dbReference type="EMBL" id="JAOQJR010000003">
    <property type="protein sequence ID" value="MCU6737803.1"/>
    <property type="molecule type" value="Genomic_DNA"/>
</dbReference>
<organism evidence="1 2">
    <name type="scientific">[Clostridium] ammoniilyticum</name>
    <dbReference type="NCBI Taxonomy" id="2981784"/>
    <lineage>
        <taxon>Bacteria</taxon>
        <taxon>Bacillati</taxon>
        <taxon>Bacillota</taxon>
        <taxon>Erysipelotrichia</taxon>
        <taxon>Erysipelotrichales</taxon>
        <taxon>Coprobacillaceae</taxon>
        <taxon>Faecalibacillus</taxon>
    </lineage>
</organism>
<keyword evidence="2" id="KW-1185">Reference proteome</keyword>
<dbReference type="RefSeq" id="WP_118662157.1">
    <property type="nucleotide sequence ID" value="NZ_JAOQJR010000003.1"/>
</dbReference>
<reference evidence="1 2" key="1">
    <citation type="journal article" date="2021" name="ISME Commun">
        <title>Automated analysis of genomic sequences facilitates high-throughput and comprehensive description of bacteria.</title>
        <authorList>
            <person name="Hitch T.C.A."/>
        </authorList>
    </citation>
    <scope>NUCLEOTIDE SEQUENCE [LARGE SCALE GENOMIC DNA]</scope>
    <source>
        <strain evidence="1 2">H4_15</strain>
    </source>
</reference>
<evidence type="ECO:0008006" key="3">
    <source>
        <dbReference type="Google" id="ProtNLM"/>
    </source>
</evidence>
<protein>
    <recommendedName>
        <fullName evidence="3">Lantibiotic</fullName>
    </recommendedName>
</protein>
<sequence>MKDTEILLNSVFEEVELDNIDEIEAGKLASWQCSWLSYCCIHGLIIGSSASGWWPGMNPDTSGCDAYNKCCK</sequence>
<proteinExistence type="predicted"/>
<evidence type="ECO:0000313" key="2">
    <source>
        <dbReference type="Proteomes" id="UP001208364"/>
    </source>
</evidence>
<comment type="caution">
    <text evidence="1">The sequence shown here is derived from an EMBL/GenBank/DDBJ whole genome shotgun (WGS) entry which is preliminary data.</text>
</comment>
<dbReference type="Proteomes" id="UP001208364">
    <property type="component" value="Unassembled WGS sequence"/>
</dbReference>
<accession>A0ABT2SSI5</accession>
<name>A0ABT2SSI5_9FIRM</name>
<evidence type="ECO:0000313" key="1">
    <source>
        <dbReference type="EMBL" id="MCU6737803.1"/>
    </source>
</evidence>
<gene>
    <name evidence="1" type="ORF">OCV55_03805</name>
</gene>